<evidence type="ECO:0000313" key="12">
    <source>
        <dbReference type="EMBL" id="SHK43667.1"/>
    </source>
</evidence>
<evidence type="ECO:0000256" key="1">
    <source>
        <dbReference type="ARBA" id="ARBA00004202"/>
    </source>
</evidence>
<dbReference type="SUPFAM" id="SSF52540">
    <property type="entry name" value="P-loop containing nucleoside triphosphate hydrolases"/>
    <property type="match status" value="2"/>
</dbReference>
<keyword evidence="7 12" id="KW-0067">ATP-binding</keyword>
<reference evidence="12 13" key="1">
    <citation type="submission" date="2016-11" db="EMBL/GenBank/DDBJ databases">
        <authorList>
            <person name="Jaros S."/>
            <person name="Januszkiewicz K."/>
            <person name="Wedrychowicz H."/>
        </authorList>
    </citation>
    <scope>NUCLEOTIDE SEQUENCE [LARGE SCALE GENOMIC DNA]</scope>
    <source>
        <strain evidence="12 13">DSM 15480</strain>
    </source>
</reference>
<dbReference type="Pfam" id="PF00005">
    <property type="entry name" value="ABC_tran"/>
    <property type="match status" value="2"/>
</dbReference>
<evidence type="ECO:0000256" key="7">
    <source>
        <dbReference type="ARBA" id="ARBA00022840"/>
    </source>
</evidence>
<name>A0A1M6SGI4_9FIRM</name>
<evidence type="ECO:0000256" key="5">
    <source>
        <dbReference type="ARBA" id="ARBA00022737"/>
    </source>
</evidence>
<protein>
    <submittedName>
        <fullName evidence="12">Monosaccharide ABC transporter ATP-binding protein, CUT2 family (TC 3.A.1.2.-)</fullName>
    </submittedName>
</protein>
<dbReference type="Gene3D" id="3.40.50.300">
    <property type="entry name" value="P-loop containing nucleotide triphosphate hydrolases"/>
    <property type="match status" value="2"/>
</dbReference>
<dbReference type="PROSITE" id="PS00211">
    <property type="entry name" value="ABC_TRANSPORTER_1"/>
    <property type="match status" value="1"/>
</dbReference>
<keyword evidence="5" id="KW-0677">Repeat</keyword>
<dbReference type="CDD" id="cd03225">
    <property type="entry name" value="ABC_cobalt_CbiO_domain1"/>
    <property type="match status" value="1"/>
</dbReference>
<proteinExistence type="inferred from homology"/>
<comment type="subcellular location">
    <subcellularLocation>
        <location evidence="1">Cell membrane</location>
        <topology evidence="1">Peripheral membrane protein</topology>
    </subcellularLocation>
</comment>
<feature type="domain" description="ABC transporter" evidence="11">
    <location>
        <begin position="16"/>
        <end position="256"/>
    </location>
</feature>
<evidence type="ECO:0000256" key="9">
    <source>
        <dbReference type="ARBA" id="ARBA00023136"/>
    </source>
</evidence>
<evidence type="ECO:0000256" key="3">
    <source>
        <dbReference type="ARBA" id="ARBA00022448"/>
    </source>
</evidence>
<dbReference type="InterPro" id="IPR003439">
    <property type="entry name" value="ABC_transporter-like_ATP-bd"/>
</dbReference>
<dbReference type="InterPro" id="IPR015856">
    <property type="entry name" value="ABC_transpr_CbiO/EcfA_su"/>
</dbReference>
<keyword evidence="13" id="KW-1185">Reference proteome</keyword>
<dbReference type="GO" id="GO:0042626">
    <property type="term" value="F:ATPase-coupled transmembrane transporter activity"/>
    <property type="evidence" value="ECO:0007669"/>
    <property type="project" value="TreeGrafter"/>
</dbReference>
<comment type="function">
    <text evidence="10">Probably part of an ABC transporter complex. Responsible for energy coupling to the transport system.</text>
</comment>
<evidence type="ECO:0000256" key="6">
    <source>
        <dbReference type="ARBA" id="ARBA00022741"/>
    </source>
</evidence>
<evidence type="ECO:0000256" key="8">
    <source>
        <dbReference type="ARBA" id="ARBA00022967"/>
    </source>
</evidence>
<evidence type="ECO:0000256" key="10">
    <source>
        <dbReference type="ARBA" id="ARBA00025157"/>
    </source>
</evidence>
<dbReference type="InterPro" id="IPR017871">
    <property type="entry name" value="ABC_transporter-like_CS"/>
</dbReference>
<dbReference type="InterPro" id="IPR050095">
    <property type="entry name" value="ECF_ABC_transporter_ATP-bd"/>
</dbReference>
<dbReference type="EMBL" id="FQZY01000049">
    <property type="protein sequence ID" value="SHK43667.1"/>
    <property type="molecule type" value="Genomic_DNA"/>
</dbReference>
<keyword evidence="9" id="KW-0472">Membrane</keyword>
<dbReference type="SMART" id="SM00382">
    <property type="entry name" value="AAA"/>
    <property type="match status" value="2"/>
</dbReference>
<sequence>MITYLDSLFKGGNFLINIEQVNFSYQGEETHGSLNQINIHIKNGECILLCGKSGCGKTTITKLINGLIPHFNQGQLTGKTVVDGMIVADTPMYQLSEKVGSVFQNPKSQFFNIDSDSELAFGLENNGIAPDIIRQQVNKTVHDLHIENLLHRDIFTMSGGEKQTLAFASVYAMNPEIYVLDEPSANLDRASTLTLGKQLKHIKSQGKSIIVAEHRLYYLTDIIDRAIFIVDGKIIKEYSREEFLKLTDEERHQMGLRTIYQKNPPYTIKSDIDGELQVKNLSVKDKQHIIFDNVNFSVSSGEILGILGSNGTGKTTLMRCLAGLLKEHSGEVLHHGKKLSLKERNAICYMIMQDVNHQLFGESVWSECELSRDEKITDTEIENSLTFFDLLDFKDKHPMALSGGQKQRLAIVTGIVAGKKILIFDEPTSGLDYDHMCIVSQTLKDLAKQGHIILVVTHDMEFLEMTCNQVVQIGGNYF</sequence>
<dbReference type="GO" id="GO:0005524">
    <property type="term" value="F:ATP binding"/>
    <property type="evidence" value="ECO:0007669"/>
    <property type="project" value="UniProtKB-KW"/>
</dbReference>
<dbReference type="STRING" id="1121950.SAMN02745243_02940"/>
<dbReference type="PANTHER" id="PTHR43553:SF23">
    <property type="entry name" value="ABC TRANSPORTER ATP-BINDING COMPONENT"/>
    <property type="match status" value="1"/>
</dbReference>
<feature type="domain" description="ABC transporter" evidence="11">
    <location>
        <begin position="276"/>
        <end position="478"/>
    </location>
</feature>
<evidence type="ECO:0000256" key="2">
    <source>
        <dbReference type="ARBA" id="ARBA00005417"/>
    </source>
</evidence>
<evidence type="ECO:0000313" key="13">
    <source>
        <dbReference type="Proteomes" id="UP000184301"/>
    </source>
</evidence>
<dbReference type="InterPro" id="IPR003593">
    <property type="entry name" value="AAA+_ATPase"/>
</dbReference>
<evidence type="ECO:0000256" key="4">
    <source>
        <dbReference type="ARBA" id="ARBA00022475"/>
    </source>
</evidence>
<keyword evidence="6" id="KW-0547">Nucleotide-binding</keyword>
<dbReference type="PANTHER" id="PTHR43553">
    <property type="entry name" value="HEAVY METAL TRANSPORTER"/>
    <property type="match status" value="1"/>
</dbReference>
<dbReference type="PROSITE" id="PS50893">
    <property type="entry name" value="ABC_TRANSPORTER_2"/>
    <property type="match status" value="2"/>
</dbReference>
<comment type="similarity">
    <text evidence="2">Belongs to the ABC transporter superfamily.</text>
</comment>
<gene>
    <name evidence="12" type="ORF">SAMN02745243_02940</name>
</gene>
<organism evidence="12 13">
    <name type="scientific">Hespellia stercorisuis DSM 15480</name>
    <dbReference type="NCBI Taxonomy" id="1121950"/>
    <lineage>
        <taxon>Bacteria</taxon>
        <taxon>Bacillati</taxon>
        <taxon>Bacillota</taxon>
        <taxon>Clostridia</taxon>
        <taxon>Lachnospirales</taxon>
        <taxon>Lachnospiraceae</taxon>
        <taxon>Hespellia</taxon>
    </lineage>
</organism>
<keyword evidence="8" id="KW-1278">Translocase</keyword>
<dbReference type="GO" id="GO:0016887">
    <property type="term" value="F:ATP hydrolysis activity"/>
    <property type="evidence" value="ECO:0007669"/>
    <property type="project" value="InterPro"/>
</dbReference>
<accession>A0A1M6SGI4</accession>
<dbReference type="GO" id="GO:0043190">
    <property type="term" value="C:ATP-binding cassette (ABC) transporter complex"/>
    <property type="evidence" value="ECO:0007669"/>
    <property type="project" value="TreeGrafter"/>
</dbReference>
<dbReference type="AlphaFoldDB" id="A0A1M6SGI4"/>
<dbReference type="InterPro" id="IPR027417">
    <property type="entry name" value="P-loop_NTPase"/>
</dbReference>
<dbReference type="Proteomes" id="UP000184301">
    <property type="component" value="Unassembled WGS sequence"/>
</dbReference>
<evidence type="ECO:0000259" key="11">
    <source>
        <dbReference type="PROSITE" id="PS50893"/>
    </source>
</evidence>
<keyword evidence="4" id="KW-1003">Cell membrane</keyword>
<keyword evidence="3" id="KW-0813">Transport</keyword>